<evidence type="ECO:0000313" key="2">
    <source>
        <dbReference type="EMBL" id="CAA7045831.1"/>
    </source>
</evidence>
<dbReference type="OrthoDB" id="1072305at2759"/>
<evidence type="ECO:0000256" key="1">
    <source>
        <dbReference type="SAM" id="MobiDB-lite"/>
    </source>
</evidence>
<keyword evidence="3" id="KW-1185">Reference proteome</keyword>
<comment type="caution">
    <text evidence="2">The sequence shown here is derived from an EMBL/GenBank/DDBJ whole genome shotgun (WGS) entry which is preliminary data.</text>
</comment>
<dbReference type="AlphaFoldDB" id="A0A6D2JY39"/>
<dbReference type="Proteomes" id="UP000467841">
    <property type="component" value="Unassembled WGS sequence"/>
</dbReference>
<protein>
    <submittedName>
        <fullName evidence="2">Uncharacterized protein</fullName>
    </submittedName>
</protein>
<proteinExistence type="predicted"/>
<organism evidence="2 3">
    <name type="scientific">Microthlaspi erraticum</name>
    <dbReference type="NCBI Taxonomy" id="1685480"/>
    <lineage>
        <taxon>Eukaryota</taxon>
        <taxon>Viridiplantae</taxon>
        <taxon>Streptophyta</taxon>
        <taxon>Embryophyta</taxon>
        <taxon>Tracheophyta</taxon>
        <taxon>Spermatophyta</taxon>
        <taxon>Magnoliopsida</taxon>
        <taxon>eudicotyledons</taxon>
        <taxon>Gunneridae</taxon>
        <taxon>Pentapetalae</taxon>
        <taxon>rosids</taxon>
        <taxon>malvids</taxon>
        <taxon>Brassicales</taxon>
        <taxon>Brassicaceae</taxon>
        <taxon>Coluteocarpeae</taxon>
        <taxon>Microthlaspi</taxon>
    </lineage>
</organism>
<reference evidence="2" key="1">
    <citation type="submission" date="2020-01" db="EMBL/GenBank/DDBJ databases">
        <authorList>
            <person name="Mishra B."/>
        </authorList>
    </citation>
    <scope>NUCLEOTIDE SEQUENCE [LARGE SCALE GENOMIC DNA]</scope>
</reference>
<evidence type="ECO:0000313" key="3">
    <source>
        <dbReference type="Proteomes" id="UP000467841"/>
    </source>
</evidence>
<feature type="region of interest" description="Disordered" evidence="1">
    <location>
        <begin position="160"/>
        <end position="194"/>
    </location>
</feature>
<accession>A0A6D2JY39</accession>
<sequence>MTSYDWDDKRLDRSQNAEEIKEAIGSILTLLSDAKGLQNTVKEVNQTLNLLQSNLTVPDGCLKTDTEIFVLDDDLPANLNEFLKNTQDHDQILPISNSSNNDLPAGNLTDHQEMDLVNNNTEEKDQALLVSDSFDNDLPAEYLDDEEMMDLLERLLPDDDLPAGSLNDDQEMDLVNSNNTEEKDQNLLVSDSFK</sequence>
<gene>
    <name evidence="2" type="ORF">MERR_LOCUS33066</name>
</gene>
<dbReference type="EMBL" id="CACVBM020001329">
    <property type="protein sequence ID" value="CAA7045831.1"/>
    <property type="molecule type" value="Genomic_DNA"/>
</dbReference>
<name>A0A6D2JY39_9BRAS</name>